<reference evidence="3 4" key="1">
    <citation type="submission" date="2018-09" db="EMBL/GenBank/DDBJ databases">
        <title>Genomic investigation of the strawberry pathogen Phytophthora fragariae indicates pathogenicity is determined by transcriptional variation in three key races.</title>
        <authorList>
            <person name="Adams T.M."/>
            <person name="Armitage A.D."/>
            <person name="Sobczyk M.K."/>
            <person name="Bates H.J."/>
            <person name="Dunwell J.M."/>
            <person name="Nellist C.F."/>
            <person name="Harrison R.J."/>
        </authorList>
    </citation>
    <scope>NUCLEOTIDE SEQUENCE [LARGE SCALE GENOMIC DNA]</scope>
    <source>
        <strain evidence="2 3">SCRP249</strain>
        <strain evidence="1 4">SCRP324</strain>
    </source>
</reference>
<organism evidence="2 3">
    <name type="scientific">Phytophthora rubi</name>
    <dbReference type="NCBI Taxonomy" id="129364"/>
    <lineage>
        <taxon>Eukaryota</taxon>
        <taxon>Sar</taxon>
        <taxon>Stramenopiles</taxon>
        <taxon>Oomycota</taxon>
        <taxon>Peronosporomycetes</taxon>
        <taxon>Peronosporales</taxon>
        <taxon>Peronosporaceae</taxon>
        <taxon>Phytophthora</taxon>
    </lineage>
</organism>
<accession>A0A6A3JNM7</accession>
<name>A0A6A3JNM7_9STRA</name>
<protein>
    <submittedName>
        <fullName evidence="2">Uncharacterized protein</fullName>
    </submittedName>
</protein>
<comment type="caution">
    <text evidence="2">The sequence shown here is derived from an EMBL/GenBank/DDBJ whole genome shotgun (WGS) entry which is preliminary data.</text>
</comment>
<dbReference type="EMBL" id="QXFV01001971">
    <property type="protein sequence ID" value="KAE8995028.1"/>
    <property type="molecule type" value="Genomic_DNA"/>
</dbReference>
<evidence type="ECO:0000313" key="2">
    <source>
        <dbReference type="EMBL" id="KAE8995028.1"/>
    </source>
</evidence>
<dbReference type="Proteomes" id="UP000429607">
    <property type="component" value="Unassembled WGS sequence"/>
</dbReference>
<gene>
    <name evidence="2" type="ORF">PR001_g20228</name>
    <name evidence="1" type="ORF">PR002_g20808</name>
</gene>
<sequence>MVRLTLAKAVLLPSMTPRIRVCLWICIVNGLPDTAQRGHGSLWSLLVWVSRLFERHVRHSFVAETVSGLLTIRALHLGASGFDASSDVAH</sequence>
<evidence type="ECO:0000313" key="3">
    <source>
        <dbReference type="Proteomes" id="UP000429607"/>
    </source>
</evidence>
<evidence type="ECO:0000313" key="4">
    <source>
        <dbReference type="Proteomes" id="UP000435112"/>
    </source>
</evidence>
<dbReference type="EMBL" id="QXFU01002028">
    <property type="protein sequence ID" value="KAE8991571.1"/>
    <property type="molecule type" value="Genomic_DNA"/>
</dbReference>
<dbReference type="Proteomes" id="UP000435112">
    <property type="component" value="Unassembled WGS sequence"/>
</dbReference>
<proteinExistence type="predicted"/>
<evidence type="ECO:0000313" key="1">
    <source>
        <dbReference type="EMBL" id="KAE8991571.1"/>
    </source>
</evidence>
<dbReference type="AlphaFoldDB" id="A0A6A3JNM7"/>